<keyword evidence="3 10" id="KW-0328">Glycosyltransferase</keyword>
<keyword evidence="7 10" id="KW-1133">Transmembrane helix</keyword>
<comment type="similarity">
    <text evidence="2 10">Belongs to the glycosyltransferase 31 family.</text>
</comment>
<sequence length="372" mass="43185">MLEMRRSYPSSGYTILFLILLIIAIFITIYDIKFSKIISKFQKTVINTKDQINISSNNYIHVKLSLKSNKAICQFNDNLIIYILSTVTNFKRRKIIRSTWATPLTGTCFVFIVGQTKNSNEIQLILNNEQRQYNDIVQIDHIESYPNVIYKELAALKWSFHFYPFIPYLFKTDDDLILDSILISSIAKILVTNLVNDTSYISKYHPKLTQNLLLSDRSTFFRGGWSMDNQPTVREGKFHISEYIWPYSVLPLYCSGFGWFMSKQIRNKLLDASFKYPVNKTVWVGDVFLSGFLAQLAHVKCTHISLDYEQTLSGNCSCLMIQQPMLTVCSSSFHGGGLHDEKEKYQEYEKAWKVIQQRHNLINRTITDITDC</sequence>
<evidence type="ECO:0000256" key="5">
    <source>
        <dbReference type="ARBA" id="ARBA00022692"/>
    </source>
</evidence>
<dbReference type="EMBL" id="CAJNOL010000372">
    <property type="protein sequence ID" value="CAF1033838.1"/>
    <property type="molecule type" value="Genomic_DNA"/>
</dbReference>
<proteinExistence type="inferred from homology"/>
<evidence type="ECO:0000256" key="8">
    <source>
        <dbReference type="ARBA" id="ARBA00023034"/>
    </source>
</evidence>
<dbReference type="PANTHER" id="PTHR11214">
    <property type="entry name" value="BETA-1,3-N-ACETYLGLUCOSAMINYLTRANSFERASE"/>
    <property type="match status" value="1"/>
</dbReference>
<keyword evidence="4" id="KW-0808">Transferase</keyword>
<name>A0A814JCS0_9BILA</name>
<keyword evidence="8 10" id="KW-0333">Golgi apparatus</keyword>
<keyword evidence="12" id="KW-1185">Reference proteome</keyword>
<evidence type="ECO:0000256" key="6">
    <source>
        <dbReference type="ARBA" id="ARBA00022968"/>
    </source>
</evidence>
<organism evidence="11 12">
    <name type="scientific">Rotaria sordida</name>
    <dbReference type="NCBI Taxonomy" id="392033"/>
    <lineage>
        <taxon>Eukaryota</taxon>
        <taxon>Metazoa</taxon>
        <taxon>Spiralia</taxon>
        <taxon>Gnathifera</taxon>
        <taxon>Rotifera</taxon>
        <taxon>Eurotatoria</taxon>
        <taxon>Bdelloidea</taxon>
        <taxon>Philodinida</taxon>
        <taxon>Philodinidae</taxon>
        <taxon>Rotaria</taxon>
    </lineage>
</organism>
<dbReference type="Gene3D" id="3.90.550.50">
    <property type="match status" value="1"/>
</dbReference>
<evidence type="ECO:0000313" key="12">
    <source>
        <dbReference type="Proteomes" id="UP000663870"/>
    </source>
</evidence>
<reference evidence="11" key="1">
    <citation type="submission" date="2021-02" db="EMBL/GenBank/DDBJ databases">
        <authorList>
            <person name="Nowell W R."/>
        </authorList>
    </citation>
    <scope>NUCLEOTIDE SEQUENCE</scope>
</reference>
<evidence type="ECO:0000313" key="11">
    <source>
        <dbReference type="EMBL" id="CAF1033838.1"/>
    </source>
</evidence>
<comment type="subcellular location">
    <subcellularLocation>
        <location evidence="1 10">Golgi apparatus membrane</location>
        <topology evidence="1 10">Single-pass type II membrane protein</topology>
    </subcellularLocation>
</comment>
<dbReference type="GO" id="GO:0016758">
    <property type="term" value="F:hexosyltransferase activity"/>
    <property type="evidence" value="ECO:0007669"/>
    <property type="project" value="InterPro"/>
</dbReference>
<evidence type="ECO:0000256" key="7">
    <source>
        <dbReference type="ARBA" id="ARBA00022989"/>
    </source>
</evidence>
<dbReference type="EC" id="2.4.1.-" evidence="10"/>
<dbReference type="GO" id="GO:0000139">
    <property type="term" value="C:Golgi membrane"/>
    <property type="evidence" value="ECO:0007669"/>
    <property type="project" value="UniProtKB-SubCell"/>
</dbReference>
<keyword evidence="9 10" id="KW-0472">Membrane</keyword>
<evidence type="ECO:0000256" key="9">
    <source>
        <dbReference type="ARBA" id="ARBA00023136"/>
    </source>
</evidence>
<gene>
    <name evidence="11" type="ORF">JXQ802_LOCUS15784</name>
</gene>
<dbReference type="AlphaFoldDB" id="A0A814JCS0"/>
<keyword evidence="6 10" id="KW-0735">Signal-anchor</keyword>
<dbReference type="GO" id="GO:0006493">
    <property type="term" value="P:protein O-linked glycosylation"/>
    <property type="evidence" value="ECO:0007669"/>
    <property type="project" value="TreeGrafter"/>
</dbReference>
<keyword evidence="5 10" id="KW-0812">Transmembrane</keyword>
<evidence type="ECO:0000256" key="2">
    <source>
        <dbReference type="ARBA" id="ARBA00008661"/>
    </source>
</evidence>
<comment type="caution">
    <text evidence="11">The sequence shown here is derived from an EMBL/GenBank/DDBJ whole genome shotgun (WGS) entry which is preliminary data.</text>
</comment>
<evidence type="ECO:0000256" key="3">
    <source>
        <dbReference type="ARBA" id="ARBA00022676"/>
    </source>
</evidence>
<evidence type="ECO:0000256" key="1">
    <source>
        <dbReference type="ARBA" id="ARBA00004323"/>
    </source>
</evidence>
<evidence type="ECO:0000256" key="10">
    <source>
        <dbReference type="RuleBase" id="RU363063"/>
    </source>
</evidence>
<dbReference type="PANTHER" id="PTHR11214:SF3">
    <property type="entry name" value="BETA-1,3-GALACTOSYLTRANSFERASE 6"/>
    <property type="match status" value="1"/>
</dbReference>
<dbReference type="Proteomes" id="UP000663870">
    <property type="component" value="Unassembled WGS sequence"/>
</dbReference>
<evidence type="ECO:0000256" key="4">
    <source>
        <dbReference type="ARBA" id="ARBA00022679"/>
    </source>
</evidence>
<protein>
    <recommendedName>
        <fullName evidence="10">Hexosyltransferase</fullName>
        <ecNumber evidence="10">2.4.1.-</ecNumber>
    </recommendedName>
</protein>
<accession>A0A814JCS0</accession>
<dbReference type="InterPro" id="IPR002659">
    <property type="entry name" value="Glyco_trans_31"/>
</dbReference>
<dbReference type="Pfam" id="PF01762">
    <property type="entry name" value="Galactosyl_T"/>
    <property type="match status" value="1"/>
</dbReference>
<feature type="transmembrane region" description="Helical" evidence="10">
    <location>
        <begin position="12"/>
        <end position="32"/>
    </location>
</feature>